<dbReference type="SUPFAM" id="SSF50494">
    <property type="entry name" value="Trypsin-like serine proteases"/>
    <property type="match status" value="1"/>
</dbReference>
<gene>
    <name evidence="2" type="ORF">PYW07_010327</name>
</gene>
<feature type="domain" description="Peptidase S1" evidence="1">
    <location>
        <begin position="27"/>
        <end position="244"/>
    </location>
</feature>
<comment type="caution">
    <text evidence="2">The sequence shown here is derived from an EMBL/GenBank/DDBJ whole genome shotgun (WGS) entry which is preliminary data.</text>
</comment>
<dbReference type="Gene3D" id="2.40.10.10">
    <property type="entry name" value="Trypsin-like serine proteases"/>
    <property type="match status" value="1"/>
</dbReference>
<proteinExistence type="predicted"/>
<evidence type="ECO:0000259" key="1">
    <source>
        <dbReference type="Pfam" id="PF00089"/>
    </source>
</evidence>
<evidence type="ECO:0000313" key="2">
    <source>
        <dbReference type="EMBL" id="KAJ8708202.1"/>
    </source>
</evidence>
<sequence length="322" mass="37834">MQFIGTGYAHPRYTANRSNRKWIQSFSVPWVGVLSHKETKFSLEALTGITLIKLKLGLSNAYDVARISKTNIRNTTKAMFLAQEGAVRYAAVTSYVLHPEYNEDTLNTIALVYLDLDESIFHWVLMDWPRENERMDQQLGNIYVFGYVDDHEVLEQVMHTMEYVERRECTKFYQQKDLDNQWITPTEYECFRKKFSTEKCVFETGMTLAVHHLRRWKLLGLSVLGPGCALPARFIDFARYVPWVRQQTSLWALNDGFQQNPRESRLVMRSMYHIYMLITFEPSNLPRHITRPYLRISALPDALRIRCAPDTHHRCRQAALDR</sequence>
<dbReference type="GO" id="GO:0006508">
    <property type="term" value="P:proteolysis"/>
    <property type="evidence" value="ECO:0007669"/>
    <property type="project" value="InterPro"/>
</dbReference>
<dbReference type="AlphaFoldDB" id="A0AAD7Y9M5"/>
<reference evidence="2" key="1">
    <citation type="submission" date="2023-03" db="EMBL/GenBank/DDBJ databases">
        <title>Chromosome-level genomes of two armyworms, Mythimna separata and Mythimna loreyi, provide insights into the biosynthesis and reception of sex pheromones.</title>
        <authorList>
            <person name="Zhao H."/>
        </authorList>
    </citation>
    <scope>NUCLEOTIDE SEQUENCE</scope>
    <source>
        <strain evidence="2">BeijingLab</strain>
        <tissue evidence="2">Pupa</tissue>
    </source>
</reference>
<dbReference type="Proteomes" id="UP001231518">
    <property type="component" value="Chromosome 25"/>
</dbReference>
<dbReference type="InterPro" id="IPR001254">
    <property type="entry name" value="Trypsin_dom"/>
</dbReference>
<name>A0AAD7Y9M5_MYTSE</name>
<dbReference type="InterPro" id="IPR009003">
    <property type="entry name" value="Peptidase_S1_PA"/>
</dbReference>
<keyword evidence="3" id="KW-1185">Reference proteome</keyword>
<dbReference type="InterPro" id="IPR043504">
    <property type="entry name" value="Peptidase_S1_PA_chymotrypsin"/>
</dbReference>
<dbReference type="Pfam" id="PF00089">
    <property type="entry name" value="Trypsin"/>
    <property type="match status" value="1"/>
</dbReference>
<evidence type="ECO:0000313" key="3">
    <source>
        <dbReference type="Proteomes" id="UP001231518"/>
    </source>
</evidence>
<organism evidence="2 3">
    <name type="scientific">Mythimna separata</name>
    <name type="common">Oriental armyworm</name>
    <name type="synonym">Pseudaletia separata</name>
    <dbReference type="NCBI Taxonomy" id="271217"/>
    <lineage>
        <taxon>Eukaryota</taxon>
        <taxon>Metazoa</taxon>
        <taxon>Ecdysozoa</taxon>
        <taxon>Arthropoda</taxon>
        <taxon>Hexapoda</taxon>
        <taxon>Insecta</taxon>
        <taxon>Pterygota</taxon>
        <taxon>Neoptera</taxon>
        <taxon>Endopterygota</taxon>
        <taxon>Lepidoptera</taxon>
        <taxon>Glossata</taxon>
        <taxon>Ditrysia</taxon>
        <taxon>Noctuoidea</taxon>
        <taxon>Noctuidae</taxon>
        <taxon>Noctuinae</taxon>
        <taxon>Hadenini</taxon>
        <taxon>Mythimna</taxon>
    </lineage>
</organism>
<protein>
    <recommendedName>
        <fullName evidence="1">Peptidase S1 domain-containing protein</fullName>
    </recommendedName>
</protein>
<accession>A0AAD7Y9M5</accession>
<dbReference type="GO" id="GO:0004252">
    <property type="term" value="F:serine-type endopeptidase activity"/>
    <property type="evidence" value="ECO:0007669"/>
    <property type="project" value="InterPro"/>
</dbReference>
<dbReference type="EMBL" id="JARGEI010000026">
    <property type="protein sequence ID" value="KAJ8708202.1"/>
    <property type="molecule type" value="Genomic_DNA"/>
</dbReference>